<feature type="domain" description="Knr4/Smi1-like" evidence="1">
    <location>
        <begin position="23"/>
        <end position="150"/>
    </location>
</feature>
<dbReference type="Gene3D" id="3.40.1580.10">
    <property type="entry name" value="SMI1/KNR4-like"/>
    <property type="match status" value="1"/>
</dbReference>
<comment type="caution">
    <text evidence="2">The sequence shown here is derived from an EMBL/GenBank/DDBJ whole genome shotgun (WGS) entry which is preliminary data.</text>
</comment>
<protein>
    <submittedName>
        <fullName evidence="2">SMI1/KNR4 family protein</fullName>
    </submittedName>
</protein>
<keyword evidence="3" id="KW-1185">Reference proteome</keyword>
<dbReference type="InterPro" id="IPR018958">
    <property type="entry name" value="Knr4/Smi1-like_dom"/>
</dbReference>
<dbReference type="SUPFAM" id="SSF160631">
    <property type="entry name" value="SMI1/KNR4-like"/>
    <property type="match status" value="1"/>
</dbReference>
<name>A0ABV6NI14_9BACI</name>
<dbReference type="Pfam" id="PF09346">
    <property type="entry name" value="SMI1_KNR4"/>
    <property type="match status" value="1"/>
</dbReference>
<evidence type="ECO:0000259" key="1">
    <source>
        <dbReference type="SMART" id="SM00860"/>
    </source>
</evidence>
<dbReference type="Proteomes" id="UP001589833">
    <property type="component" value="Unassembled WGS sequence"/>
</dbReference>
<evidence type="ECO:0000313" key="2">
    <source>
        <dbReference type="EMBL" id="MFC0559773.1"/>
    </source>
</evidence>
<sequence>MNLRFYEGTNFWKTPTEYKPGVKLSKETLQEVERLLGVTLPASYLKLMEVQNGGELSFRYVLFEDGDAAIVPYLYEIDMEHGIGLSPVFIEECGLPEGLVLLTGDLHSWLALDYRKTKEPSVVYITESESGNGTWEEYQLESTFDEFTTRLFKKDE</sequence>
<dbReference type="RefSeq" id="WP_273840889.1">
    <property type="nucleotide sequence ID" value="NZ_JAQQWT010000002.1"/>
</dbReference>
<evidence type="ECO:0000313" key="3">
    <source>
        <dbReference type="Proteomes" id="UP001589833"/>
    </source>
</evidence>
<proteinExistence type="predicted"/>
<accession>A0ABV6NI14</accession>
<organism evidence="2 3">
    <name type="scientific">Halalkalibacter alkalisediminis</name>
    <dbReference type="NCBI Taxonomy" id="935616"/>
    <lineage>
        <taxon>Bacteria</taxon>
        <taxon>Bacillati</taxon>
        <taxon>Bacillota</taxon>
        <taxon>Bacilli</taxon>
        <taxon>Bacillales</taxon>
        <taxon>Bacillaceae</taxon>
        <taxon>Halalkalibacter</taxon>
    </lineage>
</organism>
<dbReference type="EMBL" id="JBHLTR010000017">
    <property type="protein sequence ID" value="MFC0559773.1"/>
    <property type="molecule type" value="Genomic_DNA"/>
</dbReference>
<dbReference type="SMART" id="SM00860">
    <property type="entry name" value="SMI1_KNR4"/>
    <property type="match status" value="1"/>
</dbReference>
<dbReference type="InterPro" id="IPR037883">
    <property type="entry name" value="Knr4/Smi1-like_sf"/>
</dbReference>
<reference evidence="2 3" key="1">
    <citation type="submission" date="2024-09" db="EMBL/GenBank/DDBJ databases">
        <authorList>
            <person name="Sun Q."/>
            <person name="Mori K."/>
        </authorList>
    </citation>
    <scope>NUCLEOTIDE SEQUENCE [LARGE SCALE GENOMIC DNA]</scope>
    <source>
        <strain evidence="2 3">NCAIM B.02301</strain>
    </source>
</reference>
<gene>
    <name evidence="2" type="ORF">ACFFH4_12010</name>
</gene>